<dbReference type="Pfam" id="PF00239">
    <property type="entry name" value="Resolvase"/>
    <property type="match status" value="1"/>
</dbReference>
<dbReference type="SUPFAM" id="SSF53041">
    <property type="entry name" value="Resolvase-like"/>
    <property type="match status" value="1"/>
</dbReference>
<dbReference type="InterPro" id="IPR048046">
    <property type="entry name" value="Transpos_IS607"/>
</dbReference>
<dbReference type="RefSeq" id="WP_369084256.1">
    <property type="nucleotide sequence ID" value="NZ_JBFSHR010000007.1"/>
</dbReference>
<dbReference type="EMBL" id="JBFSHR010000007">
    <property type="protein sequence ID" value="MEX6428901.1"/>
    <property type="molecule type" value="Genomic_DNA"/>
</dbReference>
<dbReference type="PANTHER" id="PTHR36172">
    <property type="match status" value="1"/>
</dbReference>
<dbReference type="InterPro" id="IPR041718">
    <property type="entry name" value="IS607_transposase-like"/>
</dbReference>
<accession>A0ABV3Y017</accession>
<evidence type="ECO:0000256" key="2">
    <source>
        <dbReference type="ARBA" id="ARBA00023125"/>
    </source>
</evidence>
<feature type="domain" description="Resolvase/invertase-type recombinase catalytic" evidence="5">
    <location>
        <begin position="52"/>
        <end position="186"/>
    </location>
</feature>
<evidence type="ECO:0000256" key="3">
    <source>
        <dbReference type="ARBA" id="ARBA00023172"/>
    </source>
</evidence>
<gene>
    <name evidence="6" type="ORF">AB6A68_03500</name>
</gene>
<dbReference type="SMART" id="SM00857">
    <property type="entry name" value="Resolvase"/>
    <property type="match status" value="1"/>
</dbReference>
<feature type="active site" description="O-(5'-phospho-DNA)-serine intermediate" evidence="4">
    <location>
        <position position="60"/>
    </location>
</feature>
<protein>
    <submittedName>
        <fullName evidence="6">IS607 family transposase</fullName>
    </submittedName>
</protein>
<dbReference type="CDD" id="cd03769">
    <property type="entry name" value="SR_IS607_transposase_like"/>
    <property type="match status" value="1"/>
</dbReference>
<dbReference type="NCBIfam" id="NF033518">
    <property type="entry name" value="transpos_IS607"/>
    <property type="match status" value="1"/>
</dbReference>
<dbReference type="PROSITE" id="PS51736">
    <property type="entry name" value="RECOMBINASES_3"/>
    <property type="match status" value="1"/>
</dbReference>
<evidence type="ECO:0000256" key="4">
    <source>
        <dbReference type="PROSITE-ProRule" id="PRU10137"/>
    </source>
</evidence>
<evidence type="ECO:0000313" key="6">
    <source>
        <dbReference type="EMBL" id="MEX6428901.1"/>
    </source>
</evidence>
<dbReference type="InterPro" id="IPR006119">
    <property type="entry name" value="Resolv_N"/>
</dbReference>
<dbReference type="PROSITE" id="PS00397">
    <property type="entry name" value="RECOMBINASES_1"/>
    <property type="match status" value="1"/>
</dbReference>
<comment type="caution">
    <text evidence="6">The sequence shown here is derived from an EMBL/GenBank/DDBJ whole genome shotgun (WGS) entry which is preliminary data.</text>
</comment>
<proteinExistence type="predicted"/>
<evidence type="ECO:0000256" key="1">
    <source>
        <dbReference type="ARBA" id="ARBA00022908"/>
    </source>
</evidence>
<dbReference type="PANTHER" id="PTHR36172:SF1">
    <property type="entry name" value="RESOLVASE-RELATED"/>
    <property type="match status" value="1"/>
</dbReference>
<keyword evidence="3" id="KW-0233">DNA recombination</keyword>
<organism evidence="6 7">
    <name type="scientific">Ferrimicrobium acidiphilum</name>
    <dbReference type="NCBI Taxonomy" id="121039"/>
    <lineage>
        <taxon>Bacteria</taxon>
        <taxon>Bacillati</taxon>
        <taxon>Actinomycetota</taxon>
        <taxon>Acidimicrobiia</taxon>
        <taxon>Acidimicrobiales</taxon>
        <taxon>Acidimicrobiaceae</taxon>
        <taxon>Ferrimicrobium</taxon>
    </lineage>
</organism>
<dbReference type="Gene3D" id="3.40.50.1390">
    <property type="entry name" value="Resolvase, N-terminal catalytic domain"/>
    <property type="match status" value="1"/>
</dbReference>
<dbReference type="InterPro" id="IPR051491">
    <property type="entry name" value="Recombinase/Transposase-rel"/>
</dbReference>
<keyword evidence="7" id="KW-1185">Reference proteome</keyword>
<keyword evidence="2" id="KW-0238">DNA-binding</keyword>
<dbReference type="InterPro" id="IPR006118">
    <property type="entry name" value="Recombinase_CS"/>
</dbReference>
<reference evidence="6 7" key="1">
    <citation type="submission" date="2024-07" db="EMBL/GenBank/DDBJ databases">
        <title>Draft Genome Sequence of Ferrimicrobium acidiphilum Strain YE2023, Isolated from a Pulp of Bioleach Reactor.</title>
        <authorList>
            <person name="Elkina Y.A."/>
            <person name="Bulaeva A.G."/>
            <person name="Beletsky A.V."/>
            <person name="Mardanov A.V."/>
        </authorList>
    </citation>
    <scope>NUCLEOTIDE SEQUENCE [LARGE SCALE GENOMIC DNA]</scope>
    <source>
        <strain evidence="6 7">YE2023</strain>
    </source>
</reference>
<name>A0ABV3Y017_9ACTN</name>
<evidence type="ECO:0000313" key="7">
    <source>
        <dbReference type="Proteomes" id="UP001560267"/>
    </source>
</evidence>
<dbReference type="Proteomes" id="UP001560267">
    <property type="component" value="Unassembled WGS sequence"/>
</dbReference>
<keyword evidence="1" id="KW-0229">DNA integration</keyword>
<dbReference type="InterPro" id="IPR036162">
    <property type="entry name" value="Resolvase-like_N_sf"/>
</dbReference>
<sequence>MTLRELALSQDIHPQTTYWWYRAGKMPVPTHRVGNKLVLVGDLESTQPKQGSTVIYARVSSSEQKSDLDRQAARVLIWATENGYKIDKVVTEVGSALNGHRRKFLALLGDLDVTTILVEHRDRLCRFGANYVEAALGAQSGQLVVVDSAEIDDDLVRDVTELLTSLCARLYGRPLASTQVLEAVCS</sequence>
<evidence type="ECO:0000259" key="5">
    <source>
        <dbReference type="PROSITE" id="PS51736"/>
    </source>
</evidence>